<feature type="transmembrane region" description="Helical" evidence="7">
    <location>
        <begin position="282"/>
        <end position="303"/>
    </location>
</feature>
<feature type="domain" description="ABC transmembrane type-1" evidence="8">
    <location>
        <begin position="102"/>
        <end position="304"/>
    </location>
</feature>
<accession>A0ABU0ZSV8</accession>
<dbReference type="InterPro" id="IPR035906">
    <property type="entry name" value="MetI-like_sf"/>
</dbReference>
<dbReference type="EMBL" id="JAVHUY010000051">
    <property type="protein sequence ID" value="MDQ7910121.1"/>
    <property type="molecule type" value="Genomic_DNA"/>
</dbReference>
<evidence type="ECO:0000256" key="7">
    <source>
        <dbReference type="RuleBase" id="RU363032"/>
    </source>
</evidence>
<dbReference type="RefSeq" id="WP_308717373.1">
    <property type="nucleotide sequence ID" value="NZ_JAVHUY010000051.1"/>
</dbReference>
<keyword evidence="10" id="KW-1185">Reference proteome</keyword>
<dbReference type="Proteomes" id="UP001230908">
    <property type="component" value="Unassembled WGS sequence"/>
</dbReference>
<feature type="transmembrane region" description="Helical" evidence="7">
    <location>
        <begin position="106"/>
        <end position="130"/>
    </location>
</feature>
<dbReference type="SUPFAM" id="SSF161098">
    <property type="entry name" value="MetI-like"/>
    <property type="match status" value="1"/>
</dbReference>
<reference evidence="9 10" key="1">
    <citation type="submission" date="2023-08" db="EMBL/GenBank/DDBJ databases">
        <title>Phytohabitans sansha sp. nov., isolated from marine sediment.</title>
        <authorList>
            <person name="Zhao Y."/>
            <person name="Yi K."/>
        </authorList>
    </citation>
    <scope>NUCLEOTIDE SEQUENCE [LARGE SCALE GENOMIC DNA]</scope>
    <source>
        <strain evidence="9 10">ZYX-F-186</strain>
    </source>
</reference>
<keyword evidence="2 7" id="KW-0813">Transport</keyword>
<evidence type="ECO:0000313" key="9">
    <source>
        <dbReference type="EMBL" id="MDQ7910121.1"/>
    </source>
</evidence>
<gene>
    <name evidence="9" type="ORF">RB614_37065</name>
</gene>
<feature type="transmembrane region" description="Helical" evidence="7">
    <location>
        <begin position="142"/>
        <end position="161"/>
    </location>
</feature>
<evidence type="ECO:0000256" key="1">
    <source>
        <dbReference type="ARBA" id="ARBA00004651"/>
    </source>
</evidence>
<dbReference type="InterPro" id="IPR050366">
    <property type="entry name" value="BP-dependent_transpt_permease"/>
</dbReference>
<feature type="transmembrane region" description="Helical" evidence="7">
    <location>
        <begin position="46"/>
        <end position="64"/>
    </location>
</feature>
<dbReference type="PANTHER" id="PTHR43386:SF1">
    <property type="entry name" value="D,D-DIPEPTIDE TRANSPORT SYSTEM PERMEASE PROTEIN DDPC-RELATED"/>
    <property type="match status" value="1"/>
</dbReference>
<protein>
    <submittedName>
        <fullName evidence="9">ABC transporter permease</fullName>
    </submittedName>
</protein>
<evidence type="ECO:0000256" key="6">
    <source>
        <dbReference type="ARBA" id="ARBA00023136"/>
    </source>
</evidence>
<feature type="transmembrane region" description="Helical" evidence="7">
    <location>
        <begin position="239"/>
        <end position="262"/>
    </location>
</feature>
<evidence type="ECO:0000256" key="4">
    <source>
        <dbReference type="ARBA" id="ARBA00022692"/>
    </source>
</evidence>
<keyword evidence="6 7" id="KW-0472">Membrane</keyword>
<comment type="caution">
    <text evidence="9">The sequence shown here is derived from an EMBL/GenBank/DDBJ whole genome shotgun (WGS) entry which is preliminary data.</text>
</comment>
<evidence type="ECO:0000259" key="8">
    <source>
        <dbReference type="PROSITE" id="PS50928"/>
    </source>
</evidence>
<evidence type="ECO:0000256" key="3">
    <source>
        <dbReference type="ARBA" id="ARBA00022475"/>
    </source>
</evidence>
<feature type="transmembrane region" description="Helical" evidence="7">
    <location>
        <begin position="167"/>
        <end position="189"/>
    </location>
</feature>
<dbReference type="Pfam" id="PF00528">
    <property type="entry name" value="BPD_transp_1"/>
    <property type="match status" value="1"/>
</dbReference>
<dbReference type="PROSITE" id="PS50928">
    <property type="entry name" value="ABC_TM1"/>
    <property type="match status" value="1"/>
</dbReference>
<sequence>MASTSTSPAPAMVPPPVETTAAVPRPRLAGLRSFGQAVVATWSSRIGLLLIVVYLAVVVVGLFVGGDPLAQGDDILAPPGAEHLFGTDQLGRDIFARTAAGARLSLAVALASVVLGLAVAMPLGMVAGYFARTWIDELIMRCLDVIMALPLFILGVVFLGLSRGSGGTILGVPTPVEVQVVIVIAITTLPKFARVARAATMVEREEDYADSLRVIGVSRFRIIFGEISINVLPPVLVQAFLWMAVAIFAEAALSFLGLGVQAPDPTLGNLLHDARNYVLHGAWWYSVLPGAVLMIVIVGLNLVGDALTDRLSPQLRD</sequence>
<evidence type="ECO:0000256" key="5">
    <source>
        <dbReference type="ARBA" id="ARBA00022989"/>
    </source>
</evidence>
<evidence type="ECO:0000256" key="2">
    <source>
        <dbReference type="ARBA" id="ARBA00022448"/>
    </source>
</evidence>
<comment type="subcellular location">
    <subcellularLocation>
        <location evidence="1 7">Cell membrane</location>
        <topology evidence="1 7">Multi-pass membrane protein</topology>
    </subcellularLocation>
</comment>
<keyword evidence="4 7" id="KW-0812">Transmembrane</keyword>
<name>A0ABU0ZSV8_9ACTN</name>
<proteinExistence type="inferred from homology"/>
<organism evidence="9 10">
    <name type="scientific">Phytohabitans maris</name>
    <dbReference type="NCBI Taxonomy" id="3071409"/>
    <lineage>
        <taxon>Bacteria</taxon>
        <taxon>Bacillati</taxon>
        <taxon>Actinomycetota</taxon>
        <taxon>Actinomycetes</taxon>
        <taxon>Micromonosporales</taxon>
        <taxon>Micromonosporaceae</taxon>
    </lineage>
</organism>
<evidence type="ECO:0000313" key="10">
    <source>
        <dbReference type="Proteomes" id="UP001230908"/>
    </source>
</evidence>
<dbReference type="PANTHER" id="PTHR43386">
    <property type="entry name" value="OLIGOPEPTIDE TRANSPORT SYSTEM PERMEASE PROTEIN APPC"/>
    <property type="match status" value="1"/>
</dbReference>
<keyword evidence="5 7" id="KW-1133">Transmembrane helix</keyword>
<keyword evidence="3" id="KW-1003">Cell membrane</keyword>
<dbReference type="Gene3D" id="1.10.3720.10">
    <property type="entry name" value="MetI-like"/>
    <property type="match status" value="1"/>
</dbReference>
<dbReference type="InterPro" id="IPR000515">
    <property type="entry name" value="MetI-like"/>
</dbReference>
<dbReference type="CDD" id="cd06261">
    <property type="entry name" value="TM_PBP2"/>
    <property type="match status" value="1"/>
</dbReference>
<comment type="similarity">
    <text evidence="7">Belongs to the binding-protein-dependent transport system permease family.</text>
</comment>